<dbReference type="Gene3D" id="2.60.40.380">
    <property type="entry name" value="Purple acid phosphatase-like, N-terminal"/>
    <property type="match status" value="1"/>
</dbReference>
<evidence type="ECO:0000313" key="6">
    <source>
        <dbReference type="Proteomes" id="UP000253919"/>
    </source>
</evidence>
<dbReference type="GO" id="GO:0046872">
    <property type="term" value="F:metal ion binding"/>
    <property type="evidence" value="ECO:0007669"/>
    <property type="project" value="InterPro"/>
</dbReference>
<dbReference type="RefSeq" id="WP_115374006.1">
    <property type="nucleotide sequence ID" value="NZ_QASA01000001.1"/>
</dbReference>
<feature type="transmembrane region" description="Helical" evidence="2">
    <location>
        <begin position="7"/>
        <end position="27"/>
    </location>
</feature>
<feature type="domain" description="Calcineurin-like phosphoesterase" evidence="3">
    <location>
        <begin position="169"/>
        <end position="338"/>
    </location>
</feature>
<dbReference type="PANTHER" id="PTHR45867:SF3">
    <property type="entry name" value="ACID PHOSPHATASE TYPE 7"/>
    <property type="match status" value="1"/>
</dbReference>
<keyword evidence="2" id="KW-1133">Transmembrane helix</keyword>
<sequence>MPLKRGLIGLFIKFFLLFLFITVRIAWSQEKGALVASPVNAVPSPRPDRIVLSWVADPTTSFTVTWRTNNAVKTPKAEVAVADASPLFTQQAQEVLAETESIKTESGAALYHQVTFQNLKPNTQYAYRVGDGTYWSEWYQVKTANNQPEPFSFIYLGDAQNELFSLWSRTIRAAYAAAPQAKFIVHTGDLINHAEADAEWQEWFSAGSFIHATIPSLPTPGNHEYTRTVGIPTLTRLWQPQFTLPSNGIKDLKDTNYYVDYQNVRIISLNSMMHVPAQADWLEKILKNNPQQWTFVFFHYPVFSTSGRNEIGHLEKHWKPIFDKYQVDLVMQGHEHNYARGTNLPFGVNYRDNQTGTVYVVSVSGPKMYELTPEPWMNRTAENTQLYQVITVNNDQVLFKAITVTGEIYDQFELRKKPGQPNTLINIKNSWNPERHFNNTLSKPQN</sequence>
<dbReference type="EMBL" id="QASA01000001">
    <property type="protein sequence ID" value="RDC64921.1"/>
    <property type="molecule type" value="Genomic_DNA"/>
</dbReference>
<evidence type="ECO:0000259" key="4">
    <source>
        <dbReference type="Pfam" id="PF16656"/>
    </source>
</evidence>
<dbReference type="AlphaFoldDB" id="A0A369QJ37"/>
<dbReference type="GO" id="GO:0003993">
    <property type="term" value="F:acid phosphatase activity"/>
    <property type="evidence" value="ECO:0007669"/>
    <property type="project" value="UniProtKB-EC"/>
</dbReference>
<keyword evidence="6" id="KW-1185">Reference proteome</keyword>
<dbReference type="InterPro" id="IPR029052">
    <property type="entry name" value="Metallo-depent_PP-like"/>
</dbReference>
<dbReference type="SUPFAM" id="SSF56300">
    <property type="entry name" value="Metallo-dependent phosphatases"/>
    <property type="match status" value="1"/>
</dbReference>
<dbReference type="EC" id="3.1.3.2" evidence="5"/>
<organism evidence="5 6">
    <name type="scientific">Adhaeribacter pallidiroseus</name>
    <dbReference type="NCBI Taxonomy" id="2072847"/>
    <lineage>
        <taxon>Bacteria</taxon>
        <taxon>Pseudomonadati</taxon>
        <taxon>Bacteroidota</taxon>
        <taxon>Cytophagia</taxon>
        <taxon>Cytophagales</taxon>
        <taxon>Hymenobacteraceae</taxon>
        <taxon>Adhaeribacter</taxon>
    </lineage>
</organism>
<keyword evidence="1" id="KW-0732">Signal</keyword>
<dbReference type="InterPro" id="IPR015914">
    <property type="entry name" value="PAPs_N"/>
</dbReference>
<proteinExistence type="predicted"/>
<evidence type="ECO:0000256" key="1">
    <source>
        <dbReference type="ARBA" id="ARBA00022729"/>
    </source>
</evidence>
<feature type="domain" description="Purple acid phosphatase N-terminal" evidence="4">
    <location>
        <begin position="47"/>
        <end position="143"/>
    </location>
</feature>
<accession>A0A369QJ37</accession>
<dbReference type="PANTHER" id="PTHR45867">
    <property type="entry name" value="PURPLE ACID PHOSPHATASE"/>
    <property type="match status" value="1"/>
</dbReference>
<dbReference type="SUPFAM" id="SSF49363">
    <property type="entry name" value="Purple acid phosphatase, N-terminal domain"/>
    <property type="match status" value="1"/>
</dbReference>
<comment type="caution">
    <text evidence="5">The sequence shown here is derived from an EMBL/GenBank/DDBJ whole genome shotgun (WGS) entry which is preliminary data.</text>
</comment>
<reference evidence="5 6" key="1">
    <citation type="submission" date="2018-04" db="EMBL/GenBank/DDBJ databases">
        <title>Adhaeribacter sp. HMF7616 genome sequencing and assembly.</title>
        <authorList>
            <person name="Kang H."/>
            <person name="Kang J."/>
            <person name="Cha I."/>
            <person name="Kim H."/>
            <person name="Joh K."/>
        </authorList>
    </citation>
    <scope>NUCLEOTIDE SEQUENCE [LARGE SCALE GENOMIC DNA]</scope>
    <source>
        <strain evidence="5 6">HMF7616</strain>
    </source>
</reference>
<keyword evidence="2" id="KW-0472">Membrane</keyword>
<dbReference type="InterPro" id="IPR008963">
    <property type="entry name" value="Purple_acid_Pase-like_N"/>
</dbReference>
<protein>
    <submittedName>
        <fullName evidence="5">Acid phosphatase</fullName>
        <ecNumber evidence="5">3.1.3.2</ecNumber>
    </submittedName>
</protein>
<gene>
    <name evidence="5" type="primary">acp5</name>
    <name evidence="5" type="ORF">AHMF7616_03543</name>
</gene>
<dbReference type="Pfam" id="PF16656">
    <property type="entry name" value="Pur_ac_phosph_N"/>
    <property type="match status" value="1"/>
</dbReference>
<evidence type="ECO:0000259" key="3">
    <source>
        <dbReference type="Pfam" id="PF00149"/>
    </source>
</evidence>
<dbReference type="InterPro" id="IPR004843">
    <property type="entry name" value="Calcineurin-like_PHP"/>
</dbReference>
<name>A0A369QJ37_9BACT</name>
<evidence type="ECO:0000256" key="2">
    <source>
        <dbReference type="SAM" id="Phobius"/>
    </source>
</evidence>
<dbReference type="Gene3D" id="3.60.21.10">
    <property type="match status" value="1"/>
</dbReference>
<keyword evidence="2" id="KW-0812">Transmembrane</keyword>
<dbReference type="Pfam" id="PF00149">
    <property type="entry name" value="Metallophos"/>
    <property type="match status" value="1"/>
</dbReference>
<dbReference type="Proteomes" id="UP000253919">
    <property type="component" value="Unassembled WGS sequence"/>
</dbReference>
<keyword evidence="5" id="KW-0378">Hydrolase</keyword>
<dbReference type="OrthoDB" id="9809781at2"/>
<evidence type="ECO:0000313" key="5">
    <source>
        <dbReference type="EMBL" id="RDC64921.1"/>
    </source>
</evidence>